<accession>A0A645IV87</accession>
<gene>
    <name evidence="1" type="ORF">SDC9_202009</name>
</gene>
<evidence type="ECO:0000313" key="1">
    <source>
        <dbReference type="EMBL" id="MPN54339.1"/>
    </source>
</evidence>
<organism evidence="1">
    <name type="scientific">bioreactor metagenome</name>
    <dbReference type="NCBI Taxonomy" id="1076179"/>
    <lineage>
        <taxon>unclassified sequences</taxon>
        <taxon>metagenomes</taxon>
        <taxon>ecological metagenomes</taxon>
    </lineage>
</organism>
<comment type="caution">
    <text evidence="1">The sequence shown here is derived from an EMBL/GenBank/DDBJ whole genome shotgun (WGS) entry which is preliminary data.</text>
</comment>
<reference evidence="1" key="1">
    <citation type="submission" date="2019-08" db="EMBL/GenBank/DDBJ databases">
        <authorList>
            <person name="Kucharzyk K."/>
            <person name="Murdoch R.W."/>
            <person name="Higgins S."/>
            <person name="Loffler F."/>
        </authorList>
    </citation>
    <scope>NUCLEOTIDE SEQUENCE</scope>
</reference>
<dbReference type="AlphaFoldDB" id="A0A645IV87"/>
<sequence>MFFKNKQQRHTEQITRYGLAESYVCNTVKRAALIKYEAEHQPDDNGVEYNCGQRHKPFIVSEPV</sequence>
<protein>
    <submittedName>
        <fullName evidence="1">Uncharacterized protein</fullName>
    </submittedName>
</protein>
<proteinExistence type="predicted"/>
<name>A0A645IV87_9ZZZZ</name>
<dbReference type="EMBL" id="VSSQ01122482">
    <property type="protein sequence ID" value="MPN54339.1"/>
    <property type="molecule type" value="Genomic_DNA"/>
</dbReference>